<dbReference type="VEuPathDB" id="FungiDB:VP01_7725g1"/>
<dbReference type="STRING" id="27349.A0A0L6UBG8"/>
<dbReference type="Gene3D" id="3.30.559.10">
    <property type="entry name" value="Chloramphenicol acetyltransferase-like domain"/>
    <property type="match status" value="1"/>
</dbReference>
<sequence length="138" mass="15468">PSHLCISTRIVIFFENGQSGFNVEHSCMDGTPVARINNWMLDMLSNKKIDLVSSSDSNLPPPTPIEFVLSDASKKKILNVLEYSGYGKCTIKNEFKTSPDAIAQLIMQLGQYKLFSRGPVTYESCQTRNFKPGRTEMI</sequence>
<name>A0A0L6UBG8_9BASI</name>
<reference evidence="6 7" key="1">
    <citation type="submission" date="2015-08" db="EMBL/GenBank/DDBJ databases">
        <title>Next Generation Sequencing and Analysis of the Genome of Puccinia sorghi L Schw, the Causal Agent of Maize Common Rust.</title>
        <authorList>
            <person name="Rochi L."/>
            <person name="Burguener G."/>
            <person name="Darino M."/>
            <person name="Turjanski A."/>
            <person name="Kreff E."/>
            <person name="Dieguez M.J."/>
            <person name="Sacco F."/>
        </authorList>
    </citation>
    <scope>NUCLEOTIDE SEQUENCE [LARGE SCALE GENOMIC DNA]</scope>
    <source>
        <strain evidence="6 7">RO10H11247</strain>
    </source>
</reference>
<dbReference type="InterPro" id="IPR042231">
    <property type="entry name" value="Cho/carn_acyl_trans_2"/>
</dbReference>
<feature type="active site" description="Proton acceptor" evidence="4">
    <location>
        <position position="25"/>
    </location>
</feature>
<dbReference type="AlphaFoldDB" id="A0A0L6UBG8"/>
<evidence type="ECO:0000313" key="6">
    <source>
        <dbReference type="EMBL" id="KNZ45883.1"/>
    </source>
</evidence>
<dbReference type="InterPro" id="IPR000542">
    <property type="entry name" value="Carn_acyl_trans"/>
</dbReference>
<evidence type="ECO:0000256" key="2">
    <source>
        <dbReference type="ARBA" id="ARBA00022679"/>
    </source>
</evidence>
<dbReference type="GO" id="GO:0009437">
    <property type="term" value="P:carnitine metabolic process"/>
    <property type="evidence" value="ECO:0007669"/>
    <property type="project" value="TreeGrafter"/>
</dbReference>
<dbReference type="Pfam" id="PF00755">
    <property type="entry name" value="Carn_acyltransf"/>
    <property type="match status" value="1"/>
</dbReference>
<dbReference type="GO" id="GO:0005739">
    <property type="term" value="C:mitochondrion"/>
    <property type="evidence" value="ECO:0007669"/>
    <property type="project" value="TreeGrafter"/>
</dbReference>
<keyword evidence="7" id="KW-1185">Reference proteome</keyword>
<evidence type="ECO:0000256" key="4">
    <source>
        <dbReference type="PIRSR" id="PIRSR600542-1"/>
    </source>
</evidence>
<dbReference type="Proteomes" id="UP000037035">
    <property type="component" value="Unassembled WGS sequence"/>
</dbReference>
<proteinExistence type="inferred from homology"/>
<evidence type="ECO:0000259" key="5">
    <source>
        <dbReference type="Pfam" id="PF00755"/>
    </source>
</evidence>
<dbReference type="EMBL" id="LAVV01013189">
    <property type="protein sequence ID" value="KNZ45883.1"/>
    <property type="molecule type" value="Genomic_DNA"/>
</dbReference>
<feature type="non-terminal residue" evidence="6">
    <location>
        <position position="1"/>
    </location>
</feature>
<dbReference type="Gene3D" id="3.30.559.70">
    <property type="entry name" value="Choline/Carnitine o-acyltransferase, domain 2"/>
    <property type="match status" value="1"/>
</dbReference>
<evidence type="ECO:0000256" key="1">
    <source>
        <dbReference type="ARBA" id="ARBA00005232"/>
    </source>
</evidence>
<comment type="caution">
    <text evidence="6">The sequence shown here is derived from an EMBL/GenBank/DDBJ whole genome shotgun (WGS) entry which is preliminary data.</text>
</comment>
<accession>A0A0L6UBG8</accession>
<dbReference type="InterPro" id="IPR039551">
    <property type="entry name" value="Cho/carn_acyl_trans"/>
</dbReference>
<dbReference type="OrthoDB" id="240216at2759"/>
<gene>
    <name evidence="6" type="ORF">VP01_7725g1</name>
</gene>
<dbReference type="PANTHER" id="PTHR22589:SF103">
    <property type="entry name" value="CARNITINE O-ACETYL-TRANSFERASE, ISOFORM A-RELATED"/>
    <property type="match status" value="1"/>
</dbReference>
<evidence type="ECO:0000313" key="7">
    <source>
        <dbReference type="Proteomes" id="UP000037035"/>
    </source>
</evidence>
<dbReference type="GO" id="GO:0004092">
    <property type="term" value="F:carnitine O-acetyltransferase activity"/>
    <property type="evidence" value="ECO:0007669"/>
    <property type="project" value="TreeGrafter"/>
</dbReference>
<keyword evidence="2" id="KW-0808">Transferase</keyword>
<protein>
    <recommendedName>
        <fullName evidence="5">Choline/carnitine acyltransferase domain-containing protein</fullName>
    </recommendedName>
</protein>
<dbReference type="PANTHER" id="PTHR22589">
    <property type="entry name" value="CARNITINE O-ACYLTRANSFERASE"/>
    <property type="match status" value="1"/>
</dbReference>
<dbReference type="SUPFAM" id="SSF52777">
    <property type="entry name" value="CoA-dependent acyltransferases"/>
    <property type="match status" value="2"/>
</dbReference>
<dbReference type="InterPro" id="IPR023213">
    <property type="entry name" value="CAT-like_dom_sf"/>
</dbReference>
<evidence type="ECO:0000256" key="3">
    <source>
        <dbReference type="ARBA" id="ARBA00023315"/>
    </source>
</evidence>
<feature type="domain" description="Choline/carnitine acyltransferase" evidence="5">
    <location>
        <begin position="11"/>
        <end position="138"/>
    </location>
</feature>
<organism evidence="6 7">
    <name type="scientific">Puccinia sorghi</name>
    <dbReference type="NCBI Taxonomy" id="27349"/>
    <lineage>
        <taxon>Eukaryota</taxon>
        <taxon>Fungi</taxon>
        <taxon>Dikarya</taxon>
        <taxon>Basidiomycota</taxon>
        <taxon>Pucciniomycotina</taxon>
        <taxon>Pucciniomycetes</taxon>
        <taxon>Pucciniales</taxon>
        <taxon>Pucciniaceae</taxon>
        <taxon>Puccinia</taxon>
    </lineage>
</organism>
<keyword evidence="3" id="KW-0012">Acyltransferase</keyword>
<comment type="similarity">
    <text evidence="1">Belongs to the carnitine/choline acetyltransferase family.</text>
</comment>
<dbReference type="GO" id="GO:0005777">
    <property type="term" value="C:peroxisome"/>
    <property type="evidence" value="ECO:0007669"/>
    <property type="project" value="TreeGrafter"/>
</dbReference>